<evidence type="ECO:0000313" key="2">
    <source>
        <dbReference type="Proteomes" id="UP000183832"/>
    </source>
</evidence>
<keyword evidence="2" id="KW-1185">Reference proteome</keyword>
<dbReference type="AlphaFoldDB" id="A0A1J1IQA9"/>
<evidence type="ECO:0000313" key="1">
    <source>
        <dbReference type="EMBL" id="CRL00689.1"/>
    </source>
</evidence>
<proteinExistence type="predicted"/>
<accession>A0A1J1IQA9</accession>
<sequence>MKLRYGEKVCKISDLSTGRCNQVHEIMCAVYDSSCRQKAFFVDCFQAFNLLLAVCITSIRHRQDKSLLLSLYLVLCGQHGKKS</sequence>
<name>A0A1J1IQA9_9DIPT</name>
<gene>
    <name evidence="1" type="ORF">CLUMA_CG013948</name>
</gene>
<dbReference type="Proteomes" id="UP000183832">
    <property type="component" value="Unassembled WGS sequence"/>
</dbReference>
<reference evidence="1 2" key="1">
    <citation type="submission" date="2015-04" db="EMBL/GenBank/DDBJ databases">
        <authorList>
            <person name="Syromyatnikov M.Y."/>
            <person name="Popov V.N."/>
        </authorList>
    </citation>
    <scope>NUCLEOTIDE SEQUENCE [LARGE SCALE GENOMIC DNA]</scope>
</reference>
<protein>
    <submittedName>
        <fullName evidence="1">CLUMA_CG013948, isoform A</fullName>
    </submittedName>
</protein>
<dbReference type="EMBL" id="CVRI01000054">
    <property type="protein sequence ID" value="CRL00689.1"/>
    <property type="molecule type" value="Genomic_DNA"/>
</dbReference>
<organism evidence="1 2">
    <name type="scientific">Clunio marinus</name>
    <dbReference type="NCBI Taxonomy" id="568069"/>
    <lineage>
        <taxon>Eukaryota</taxon>
        <taxon>Metazoa</taxon>
        <taxon>Ecdysozoa</taxon>
        <taxon>Arthropoda</taxon>
        <taxon>Hexapoda</taxon>
        <taxon>Insecta</taxon>
        <taxon>Pterygota</taxon>
        <taxon>Neoptera</taxon>
        <taxon>Endopterygota</taxon>
        <taxon>Diptera</taxon>
        <taxon>Nematocera</taxon>
        <taxon>Chironomoidea</taxon>
        <taxon>Chironomidae</taxon>
        <taxon>Clunio</taxon>
    </lineage>
</organism>